<evidence type="ECO:0000313" key="11">
    <source>
        <dbReference type="Ensembl" id="ENSTRUP00000086524.1"/>
    </source>
</evidence>
<protein>
    <recommendedName>
        <fullName evidence="10">Nuclear receptor domain-containing protein</fullName>
    </recommendedName>
</protein>
<dbReference type="PANTHER" id="PTHR24085">
    <property type="entry name" value="NUCLEAR HORMONE RECEPTOR"/>
    <property type="match status" value="1"/>
</dbReference>
<keyword evidence="1" id="KW-0479">Metal-binding</keyword>
<sequence length="137" mass="14920">INHQGIPGRGRGSKQPELPLPPFIFSPLLCFSGSHRDPEHQFRGSGPQPAIAAAPSPESYKPCFVCQDKSSGYHYGVSACEGCKVGPPYVGSEFWILILIQIILLLYGLHNSGQCEHIWMKLNTIAPNSEPVCVCCV</sequence>
<dbReference type="GO" id="GO:0005667">
    <property type="term" value="C:transcription regulator complex"/>
    <property type="evidence" value="ECO:0007669"/>
    <property type="project" value="TreeGrafter"/>
</dbReference>
<evidence type="ECO:0000259" key="10">
    <source>
        <dbReference type="Pfam" id="PF00105"/>
    </source>
</evidence>
<keyword evidence="3" id="KW-0862">Zinc</keyword>
<dbReference type="Gene3D" id="3.30.50.10">
    <property type="entry name" value="Erythroid Transcription Factor GATA-1, subunit A"/>
    <property type="match status" value="1"/>
</dbReference>
<reference evidence="11 12" key="1">
    <citation type="journal article" date="2011" name="Genome Biol. Evol.">
        <title>Integration of the genetic map and genome assembly of fugu facilitates insights into distinct features of genome evolution in teleosts and mammals.</title>
        <authorList>
            <person name="Kai W."/>
            <person name="Kikuchi K."/>
            <person name="Tohari S."/>
            <person name="Chew A.K."/>
            <person name="Tay A."/>
            <person name="Fujiwara A."/>
            <person name="Hosoya S."/>
            <person name="Suetake H."/>
            <person name="Naruse K."/>
            <person name="Brenner S."/>
            <person name="Suzuki Y."/>
            <person name="Venkatesh B."/>
        </authorList>
    </citation>
    <scope>NUCLEOTIDE SEQUENCE [LARGE SCALE GENOMIC DNA]</scope>
</reference>
<dbReference type="GO" id="GO:0005634">
    <property type="term" value="C:nucleus"/>
    <property type="evidence" value="ECO:0007669"/>
    <property type="project" value="TreeGrafter"/>
</dbReference>
<keyword evidence="5" id="KW-0238">DNA-binding</keyword>
<dbReference type="Ensembl" id="ENSTRUT00000077633.1">
    <property type="protein sequence ID" value="ENSTRUP00000086524.1"/>
    <property type="gene ID" value="ENSTRUG00000026791.1"/>
</dbReference>
<evidence type="ECO:0000256" key="7">
    <source>
        <dbReference type="ARBA" id="ARBA00023170"/>
    </source>
</evidence>
<dbReference type="GO" id="GO:0000978">
    <property type="term" value="F:RNA polymerase II cis-regulatory region sequence-specific DNA binding"/>
    <property type="evidence" value="ECO:0007669"/>
    <property type="project" value="TreeGrafter"/>
</dbReference>
<evidence type="ECO:0000256" key="3">
    <source>
        <dbReference type="ARBA" id="ARBA00022833"/>
    </source>
</evidence>
<dbReference type="GO" id="GO:0035259">
    <property type="term" value="F:nuclear glucocorticoid receptor binding"/>
    <property type="evidence" value="ECO:0007669"/>
    <property type="project" value="TreeGrafter"/>
</dbReference>
<evidence type="ECO:0000256" key="9">
    <source>
        <dbReference type="SAM" id="MobiDB-lite"/>
    </source>
</evidence>
<dbReference type="AlphaFoldDB" id="A0A674PLX6"/>
<dbReference type="PANTHER" id="PTHR24085:SF5">
    <property type="entry name" value="RETINOIC ACID RECEPTOR BETA"/>
    <property type="match status" value="1"/>
</dbReference>
<name>A0A674PLX6_TAKRU</name>
<proteinExistence type="predicted"/>
<dbReference type="SUPFAM" id="SSF57716">
    <property type="entry name" value="Glucocorticoid receptor-like (DNA-binding domain)"/>
    <property type="match status" value="1"/>
</dbReference>
<dbReference type="Pfam" id="PF00105">
    <property type="entry name" value="zf-C4"/>
    <property type="match status" value="1"/>
</dbReference>
<dbReference type="InterPro" id="IPR013088">
    <property type="entry name" value="Znf_NHR/GATA"/>
</dbReference>
<dbReference type="GO" id="GO:0000981">
    <property type="term" value="F:DNA-binding transcription factor activity, RNA polymerase II-specific"/>
    <property type="evidence" value="ECO:0007669"/>
    <property type="project" value="TreeGrafter"/>
</dbReference>
<keyword evidence="8" id="KW-0539">Nucleus</keyword>
<evidence type="ECO:0000256" key="2">
    <source>
        <dbReference type="ARBA" id="ARBA00022771"/>
    </source>
</evidence>
<feature type="domain" description="Nuclear receptor" evidence="10">
    <location>
        <begin position="62"/>
        <end position="85"/>
    </location>
</feature>
<keyword evidence="12" id="KW-1185">Reference proteome</keyword>
<dbReference type="GO" id="GO:0071376">
    <property type="term" value="P:cellular response to corticotropin-releasing hormone stimulus"/>
    <property type="evidence" value="ECO:0007669"/>
    <property type="project" value="TreeGrafter"/>
</dbReference>
<evidence type="ECO:0000256" key="1">
    <source>
        <dbReference type="ARBA" id="ARBA00022723"/>
    </source>
</evidence>
<evidence type="ECO:0000256" key="5">
    <source>
        <dbReference type="ARBA" id="ARBA00023125"/>
    </source>
</evidence>
<reference evidence="11" key="2">
    <citation type="submission" date="2025-08" db="UniProtKB">
        <authorList>
            <consortium name="Ensembl"/>
        </authorList>
    </citation>
    <scope>IDENTIFICATION</scope>
</reference>
<evidence type="ECO:0000256" key="8">
    <source>
        <dbReference type="ARBA" id="ARBA00023242"/>
    </source>
</evidence>
<keyword evidence="2" id="KW-0863">Zinc-finger</keyword>
<organism evidence="11 12">
    <name type="scientific">Takifugu rubripes</name>
    <name type="common">Japanese pufferfish</name>
    <name type="synonym">Fugu rubripes</name>
    <dbReference type="NCBI Taxonomy" id="31033"/>
    <lineage>
        <taxon>Eukaryota</taxon>
        <taxon>Metazoa</taxon>
        <taxon>Chordata</taxon>
        <taxon>Craniata</taxon>
        <taxon>Vertebrata</taxon>
        <taxon>Euteleostomi</taxon>
        <taxon>Actinopterygii</taxon>
        <taxon>Neopterygii</taxon>
        <taxon>Teleostei</taxon>
        <taxon>Neoteleostei</taxon>
        <taxon>Acanthomorphata</taxon>
        <taxon>Eupercaria</taxon>
        <taxon>Tetraodontiformes</taxon>
        <taxon>Tetradontoidea</taxon>
        <taxon>Tetraodontidae</taxon>
        <taxon>Takifugu</taxon>
    </lineage>
</organism>
<reference evidence="11" key="3">
    <citation type="submission" date="2025-09" db="UniProtKB">
        <authorList>
            <consortium name="Ensembl"/>
        </authorList>
    </citation>
    <scope>IDENTIFICATION</scope>
</reference>
<keyword evidence="7" id="KW-0675">Receptor</keyword>
<evidence type="ECO:0000256" key="6">
    <source>
        <dbReference type="ARBA" id="ARBA00023163"/>
    </source>
</evidence>
<evidence type="ECO:0000313" key="12">
    <source>
        <dbReference type="Proteomes" id="UP000005226"/>
    </source>
</evidence>
<keyword evidence="6" id="KW-0804">Transcription</keyword>
<feature type="region of interest" description="Disordered" evidence="9">
    <location>
        <begin position="36"/>
        <end position="57"/>
    </location>
</feature>
<dbReference type="Proteomes" id="UP000005226">
    <property type="component" value="Chromosome 12"/>
</dbReference>
<dbReference type="InterPro" id="IPR001628">
    <property type="entry name" value="Znf_hrmn_rcpt"/>
</dbReference>
<dbReference type="InParanoid" id="A0A674PLX6"/>
<keyword evidence="4" id="KW-0805">Transcription regulation</keyword>
<evidence type="ECO:0000256" key="4">
    <source>
        <dbReference type="ARBA" id="ARBA00023015"/>
    </source>
</evidence>
<accession>A0A674PLX6</accession>
<dbReference type="GO" id="GO:0008270">
    <property type="term" value="F:zinc ion binding"/>
    <property type="evidence" value="ECO:0007669"/>
    <property type="project" value="UniProtKB-KW"/>
</dbReference>